<dbReference type="HOGENOM" id="CLU_1384926_0_0_1"/>
<reference evidence="3" key="2">
    <citation type="submission" date="2015-01" db="EMBL/GenBank/DDBJ databases">
        <title>Evolutionary Origins and Diversification of the Mycorrhizal Mutualists.</title>
        <authorList>
            <consortium name="DOE Joint Genome Institute"/>
            <consortium name="Mycorrhizal Genomics Consortium"/>
            <person name="Kohler A."/>
            <person name="Kuo A."/>
            <person name="Nagy L.G."/>
            <person name="Floudas D."/>
            <person name="Copeland A."/>
            <person name="Barry K.W."/>
            <person name="Cichocki N."/>
            <person name="Veneault-Fourrey C."/>
            <person name="LaButti K."/>
            <person name="Lindquist E.A."/>
            <person name="Lipzen A."/>
            <person name="Lundell T."/>
            <person name="Morin E."/>
            <person name="Murat C."/>
            <person name="Riley R."/>
            <person name="Ohm R."/>
            <person name="Sun H."/>
            <person name="Tunlid A."/>
            <person name="Henrissat B."/>
            <person name="Grigoriev I.V."/>
            <person name="Hibbett D.S."/>
            <person name="Martin F."/>
        </authorList>
    </citation>
    <scope>NUCLEOTIDE SEQUENCE [LARGE SCALE GENOMIC DNA]</scope>
    <source>
        <strain evidence="3">MAFF 305830</strain>
    </source>
</reference>
<organism evidence="2 3">
    <name type="scientific">Serendipita vermifera MAFF 305830</name>
    <dbReference type="NCBI Taxonomy" id="933852"/>
    <lineage>
        <taxon>Eukaryota</taxon>
        <taxon>Fungi</taxon>
        <taxon>Dikarya</taxon>
        <taxon>Basidiomycota</taxon>
        <taxon>Agaricomycotina</taxon>
        <taxon>Agaricomycetes</taxon>
        <taxon>Sebacinales</taxon>
        <taxon>Serendipitaceae</taxon>
        <taxon>Serendipita</taxon>
    </lineage>
</organism>
<name>A0A0C3AMY9_SERVB</name>
<evidence type="ECO:0000313" key="3">
    <source>
        <dbReference type="Proteomes" id="UP000054097"/>
    </source>
</evidence>
<protein>
    <submittedName>
        <fullName evidence="2">Uncharacterized protein</fullName>
    </submittedName>
</protein>
<evidence type="ECO:0000256" key="1">
    <source>
        <dbReference type="SAM" id="MobiDB-lite"/>
    </source>
</evidence>
<feature type="compositionally biased region" description="Low complexity" evidence="1">
    <location>
        <begin position="94"/>
        <end position="117"/>
    </location>
</feature>
<dbReference type="EMBL" id="KN824310">
    <property type="protein sequence ID" value="KIM25950.1"/>
    <property type="molecule type" value="Genomic_DNA"/>
</dbReference>
<sequence>MASILYQQIWESPLLQVANDFDNSGSSVSSWPAISNETWATAQDLKTMEDANSMAFGNYTDLECSKLDLYPLQIPQNEEPHACRPSDLSPARRPSYPSSLSTPVLSPASSSSPISITSPVPRNFSPEYFNLERTITPEAETIRAEIKRNPEPFIICLERIEPSTTSEHTSIIDPTIAQERRLAEMLVVNPHFSLGIA</sequence>
<proteinExistence type="predicted"/>
<keyword evidence="3" id="KW-1185">Reference proteome</keyword>
<dbReference type="Proteomes" id="UP000054097">
    <property type="component" value="Unassembled WGS sequence"/>
</dbReference>
<gene>
    <name evidence="2" type="ORF">M408DRAFT_25840</name>
</gene>
<evidence type="ECO:0000313" key="2">
    <source>
        <dbReference type="EMBL" id="KIM25950.1"/>
    </source>
</evidence>
<reference evidence="2 3" key="1">
    <citation type="submission" date="2014-04" db="EMBL/GenBank/DDBJ databases">
        <authorList>
            <consortium name="DOE Joint Genome Institute"/>
            <person name="Kuo A."/>
            <person name="Zuccaro A."/>
            <person name="Kohler A."/>
            <person name="Nagy L.G."/>
            <person name="Floudas D."/>
            <person name="Copeland A."/>
            <person name="Barry K.W."/>
            <person name="Cichocki N."/>
            <person name="Veneault-Fourrey C."/>
            <person name="LaButti K."/>
            <person name="Lindquist E.A."/>
            <person name="Lipzen A."/>
            <person name="Lundell T."/>
            <person name="Morin E."/>
            <person name="Murat C."/>
            <person name="Sun H."/>
            <person name="Tunlid A."/>
            <person name="Henrissat B."/>
            <person name="Grigoriev I.V."/>
            <person name="Hibbett D.S."/>
            <person name="Martin F."/>
            <person name="Nordberg H.P."/>
            <person name="Cantor M.N."/>
            <person name="Hua S.X."/>
        </authorList>
    </citation>
    <scope>NUCLEOTIDE SEQUENCE [LARGE SCALE GENOMIC DNA]</scope>
    <source>
        <strain evidence="2 3">MAFF 305830</strain>
    </source>
</reference>
<dbReference type="AlphaFoldDB" id="A0A0C3AMY9"/>
<feature type="region of interest" description="Disordered" evidence="1">
    <location>
        <begin position="78"/>
        <end position="117"/>
    </location>
</feature>
<accession>A0A0C3AMY9</accession>